<organism evidence="2 3">
    <name type="scientific">Candida oxycetoniae</name>
    <dbReference type="NCBI Taxonomy" id="497107"/>
    <lineage>
        <taxon>Eukaryota</taxon>
        <taxon>Fungi</taxon>
        <taxon>Dikarya</taxon>
        <taxon>Ascomycota</taxon>
        <taxon>Saccharomycotina</taxon>
        <taxon>Pichiomycetes</taxon>
        <taxon>Debaryomycetaceae</taxon>
        <taxon>Candida/Lodderomyces clade</taxon>
        <taxon>Candida</taxon>
    </lineage>
</organism>
<feature type="compositionally biased region" description="Low complexity" evidence="1">
    <location>
        <begin position="128"/>
        <end position="151"/>
    </location>
</feature>
<name>A0AAI9SXG7_9ASCO</name>
<comment type="caution">
    <text evidence="2">The sequence shown here is derived from an EMBL/GenBank/DDBJ whole genome shotgun (WGS) entry which is preliminary data.</text>
</comment>
<keyword evidence="3" id="KW-1185">Reference proteome</keyword>
<dbReference type="RefSeq" id="XP_049180533.1">
    <property type="nucleotide sequence ID" value="XM_049323645.1"/>
</dbReference>
<feature type="region of interest" description="Disordered" evidence="1">
    <location>
        <begin position="1"/>
        <end position="35"/>
    </location>
</feature>
<evidence type="ECO:0000313" key="3">
    <source>
        <dbReference type="Proteomes" id="UP001202479"/>
    </source>
</evidence>
<gene>
    <name evidence="2" type="ORF">KGF56_002418</name>
</gene>
<dbReference type="GeneID" id="73380035"/>
<feature type="region of interest" description="Disordered" evidence="1">
    <location>
        <begin position="128"/>
        <end position="153"/>
    </location>
</feature>
<protein>
    <submittedName>
        <fullName evidence="2">Uncharacterized protein</fullName>
    </submittedName>
</protein>
<evidence type="ECO:0000313" key="2">
    <source>
        <dbReference type="EMBL" id="KAI3404788.2"/>
    </source>
</evidence>
<dbReference type="Proteomes" id="UP001202479">
    <property type="component" value="Unassembled WGS sequence"/>
</dbReference>
<proteinExistence type="predicted"/>
<reference evidence="2" key="1">
    <citation type="journal article" date="2022" name="DNA Res.">
        <title>Genome analysis of five recently described species of the CUG-Ser clade uncovers Candida theae as a new hybrid lineage with pathogenic potential in the Candida parapsilosis species complex.</title>
        <authorList>
            <person name="Mixao V."/>
            <person name="Del Olmo V."/>
            <person name="Hegedusova E."/>
            <person name="Saus E."/>
            <person name="Pryszcz L."/>
            <person name="Cillingova A."/>
            <person name="Nosek J."/>
            <person name="Gabaldon T."/>
        </authorList>
    </citation>
    <scope>NUCLEOTIDE SEQUENCE</scope>
    <source>
        <strain evidence="2">CBS 10844</strain>
    </source>
</reference>
<sequence length="184" mass="19096">MSYIANLGGLDGSARDNADSDEADKLTSGGDNSSTAQLVQFSTDGASAIQDQVSLTTAPTLSETSSTSVPTILSSTGITTESSQQITNTEIKNLQSVSFNQWGFTGSQSVWQAPETVTTITSQGSITTTNAGTHSSSLSTVSSSQSSNSTSNGRKLTVFAEKKNSSWKNIVLVFVLGIGLINLI</sequence>
<evidence type="ECO:0000256" key="1">
    <source>
        <dbReference type="SAM" id="MobiDB-lite"/>
    </source>
</evidence>
<dbReference type="EMBL" id="JAHUZD010000086">
    <property type="protein sequence ID" value="KAI3404788.2"/>
    <property type="molecule type" value="Genomic_DNA"/>
</dbReference>
<accession>A0AAI9SXG7</accession>
<dbReference type="AlphaFoldDB" id="A0AAI9SXG7"/>